<dbReference type="InterPro" id="IPR002818">
    <property type="entry name" value="DJ-1/PfpI"/>
</dbReference>
<dbReference type="AlphaFoldDB" id="A0A0D2BL40"/>
<proteinExistence type="predicted"/>
<dbReference type="PANTHER" id="PTHR43130:SF7">
    <property type="entry name" value="DJ-1_PFPI DOMAIN-CONTAINING PROTEIN"/>
    <property type="match status" value="1"/>
</dbReference>
<dbReference type="VEuPathDB" id="FungiDB:PV08_00252"/>
<dbReference type="Gene3D" id="3.40.50.880">
    <property type="match status" value="1"/>
</dbReference>
<keyword evidence="3" id="KW-1185">Reference proteome</keyword>
<dbReference type="RefSeq" id="XP_016239894.1">
    <property type="nucleotide sequence ID" value="XM_016374618.1"/>
</dbReference>
<dbReference type="GeneID" id="27327335"/>
<protein>
    <recommendedName>
        <fullName evidence="1">DJ-1/PfpI domain-containing protein</fullName>
    </recommendedName>
</protein>
<dbReference type="Pfam" id="PF01965">
    <property type="entry name" value="DJ-1_PfpI"/>
    <property type="match status" value="1"/>
</dbReference>
<organism evidence="2 3">
    <name type="scientific">Exophiala spinifera</name>
    <dbReference type="NCBI Taxonomy" id="91928"/>
    <lineage>
        <taxon>Eukaryota</taxon>
        <taxon>Fungi</taxon>
        <taxon>Dikarya</taxon>
        <taxon>Ascomycota</taxon>
        <taxon>Pezizomycotina</taxon>
        <taxon>Eurotiomycetes</taxon>
        <taxon>Chaetothyriomycetidae</taxon>
        <taxon>Chaetothyriales</taxon>
        <taxon>Herpotrichiellaceae</taxon>
        <taxon>Exophiala</taxon>
    </lineage>
</organism>
<dbReference type="InterPro" id="IPR052158">
    <property type="entry name" value="INH-QAR"/>
</dbReference>
<dbReference type="STRING" id="91928.A0A0D2BL40"/>
<gene>
    <name evidence="2" type="ORF">PV08_00252</name>
</gene>
<dbReference type="Proteomes" id="UP000053328">
    <property type="component" value="Unassembled WGS sequence"/>
</dbReference>
<dbReference type="HOGENOM" id="CLU_146852_0_0_1"/>
<dbReference type="PANTHER" id="PTHR43130">
    <property type="entry name" value="ARAC-FAMILY TRANSCRIPTIONAL REGULATOR"/>
    <property type="match status" value="1"/>
</dbReference>
<name>A0A0D2BL40_9EURO</name>
<evidence type="ECO:0000259" key="1">
    <source>
        <dbReference type="Pfam" id="PF01965"/>
    </source>
</evidence>
<feature type="domain" description="DJ-1/PfpI" evidence="1">
    <location>
        <begin position="12"/>
        <end position="93"/>
    </location>
</feature>
<dbReference type="EMBL" id="KN847492">
    <property type="protein sequence ID" value="KIW19678.1"/>
    <property type="molecule type" value="Genomic_DNA"/>
</dbReference>
<evidence type="ECO:0000313" key="2">
    <source>
        <dbReference type="EMBL" id="KIW19678.1"/>
    </source>
</evidence>
<dbReference type="InterPro" id="IPR029062">
    <property type="entry name" value="Class_I_gatase-like"/>
</dbReference>
<dbReference type="OrthoDB" id="543156at2759"/>
<reference evidence="2 3" key="1">
    <citation type="submission" date="2015-01" db="EMBL/GenBank/DDBJ databases">
        <title>The Genome Sequence of Exophiala spinifera CBS89968.</title>
        <authorList>
            <consortium name="The Broad Institute Genomics Platform"/>
            <person name="Cuomo C."/>
            <person name="de Hoog S."/>
            <person name="Gorbushina A."/>
            <person name="Stielow B."/>
            <person name="Teixiera M."/>
            <person name="Abouelleil A."/>
            <person name="Chapman S.B."/>
            <person name="Priest M."/>
            <person name="Young S.K."/>
            <person name="Wortman J."/>
            <person name="Nusbaum C."/>
            <person name="Birren B."/>
        </authorList>
    </citation>
    <scope>NUCLEOTIDE SEQUENCE [LARGE SCALE GENOMIC DNA]</scope>
    <source>
        <strain evidence="2 3">CBS 89968</strain>
    </source>
</reference>
<accession>A0A0D2BL40</accession>
<sequence length="130" mass="14440">MGAHNVGYQPNEVELAYVRKAYENSSAFITVCGGIQAALDAGVLKGKSATCPRFLLPYARKTAPDTKWEEKRWQRDGKLWTSGALLNGLDLIRAFGKEMWGGEGSLVNYWLEMGHFPERDVNYGDAPSKV</sequence>
<dbReference type="SUPFAM" id="SSF52317">
    <property type="entry name" value="Class I glutamine amidotransferase-like"/>
    <property type="match status" value="1"/>
</dbReference>
<evidence type="ECO:0000313" key="3">
    <source>
        <dbReference type="Proteomes" id="UP000053328"/>
    </source>
</evidence>